<dbReference type="InterPro" id="IPR006146">
    <property type="entry name" value="5'-Nucleotdase_CS"/>
</dbReference>
<dbReference type="Gene3D" id="3.60.21.10">
    <property type="match status" value="1"/>
</dbReference>
<evidence type="ECO:0000256" key="3">
    <source>
        <dbReference type="RuleBase" id="RU362119"/>
    </source>
</evidence>
<evidence type="ECO:0000259" key="5">
    <source>
        <dbReference type="Pfam" id="PF02872"/>
    </source>
</evidence>
<feature type="domain" description="5'-Nucleotidase C-terminal" evidence="5">
    <location>
        <begin position="417"/>
        <end position="562"/>
    </location>
</feature>
<dbReference type="GO" id="GO:0008768">
    <property type="term" value="F:UDP-sugar diphosphatase activity"/>
    <property type="evidence" value="ECO:0007669"/>
    <property type="project" value="TreeGrafter"/>
</dbReference>
<dbReference type="InterPro" id="IPR006179">
    <property type="entry name" value="5_nucleotidase/apyrase"/>
</dbReference>
<dbReference type="GO" id="GO:0000166">
    <property type="term" value="F:nucleotide binding"/>
    <property type="evidence" value="ECO:0007669"/>
    <property type="project" value="UniProtKB-KW"/>
</dbReference>
<dbReference type="AlphaFoldDB" id="A0A2N5Y617"/>
<dbReference type="PRINTS" id="PR01607">
    <property type="entry name" value="APYRASEFAMLY"/>
</dbReference>
<name>A0A2N5Y617_9GAMM</name>
<feature type="domain" description="Calcineurin-like phosphoesterase" evidence="4">
    <location>
        <begin position="36"/>
        <end position="262"/>
    </location>
</feature>
<gene>
    <name evidence="6" type="ORF">CWI75_00185</name>
</gene>
<dbReference type="Pfam" id="PF02872">
    <property type="entry name" value="5_nucleotid_C"/>
    <property type="match status" value="1"/>
</dbReference>
<keyword evidence="3" id="KW-0547">Nucleotide-binding</keyword>
<dbReference type="PANTHER" id="PTHR11575">
    <property type="entry name" value="5'-NUCLEOTIDASE-RELATED"/>
    <property type="match status" value="1"/>
</dbReference>
<reference evidence="7" key="1">
    <citation type="submission" date="2017-11" db="EMBL/GenBank/DDBJ databases">
        <title>The draft genome sequence of Chromatocurvus sp. F02.</title>
        <authorList>
            <person name="Du Z.-J."/>
            <person name="Chang Y.-Q."/>
        </authorList>
    </citation>
    <scope>NUCLEOTIDE SEQUENCE [LARGE SCALE GENOMIC DNA]</scope>
    <source>
        <strain evidence="7">F02</strain>
    </source>
</reference>
<sequence length="625" mass="66613">MRYLTRSFTCSALLLFLLGGCTANTPAIAADHFELTLLHINDHHSHLEPTRLAINIGSADLDVDQVAIEYGGFALLAAAFRQLTAEAPNVLKLHAGDAVSGTAYYSLLKGVADAALMNTICFDAFTTGNHEFDNGDAGLAHFIDALMASDCATPVLAANVIPGPVSPLRNGYLQPYTIVERSGERIGIVGINIAGKTRNSSRPDPQTRLLDEQASAQRYIDEISRQGVNKIVLLTHLGYRNDMALAGALRNVDVIVGGDSHTLLGPQSLTRLGLKPVADYPARTTDALGQPVCVVQAWEYGRLLGKLSIGFDEQGVVTGCTGGPVLPFTGDYYYRDTGGQERTLDAATAAQVTAALKSEPALAVAPDPAAGALVGGFQAQLGLLGEQLIGHTRDHLCREYLPGQGRSLLCATADTWLHGSDMAQLVARSFLAATPTADIALQNAGGVRSDLAAGAISVADVFSVLPFNNTLVTLELTGAEVAAVIEEAVAQSLDNPATSGAYPYASGLRFHVDASRTAGNRVSGLEVNAGLNRQWLPLEATQRYRVVTNDFIASGKDGYHTLGQKYDNNQYTDTFTEYAQAFITYTSALYEIGKSLSKPVYSEYSTQSFINRAGCEHRYTQNCSD</sequence>
<dbReference type="EMBL" id="PKLZ01000001">
    <property type="protein sequence ID" value="PLW83821.1"/>
    <property type="molecule type" value="Genomic_DNA"/>
</dbReference>
<keyword evidence="7" id="KW-1185">Reference proteome</keyword>
<dbReference type="Pfam" id="PF00149">
    <property type="entry name" value="Metallophos"/>
    <property type="match status" value="1"/>
</dbReference>
<evidence type="ECO:0000313" key="6">
    <source>
        <dbReference type="EMBL" id="PLW83821.1"/>
    </source>
</evidence>
<organism evidence="6 7">
    <name type="scientific">Kineobactrum sediminis</name>
    <dbReference type="NCBI Taxonomy" id="1905677"/>
    <lineage>
        <taxon>Bacteria</taxon>
        <taxon>Pseudomonadati</taxon>
        <taxon>Pseudomonadota</taxon>
        <taxon>Gammaproteobacteria</taxon>
        <taxon>Cellvibrionales</taxon>
        <taxon>Halieaceae</taxon>
        <taxon>Kineobactrum</taxon>
    </lineage>
</organism>
<evidence type="ECO:0000256" key="2">
    <source>
        <dbReference type="ARBA" id="ARBA00022729"/>
    </source>
</evidence>
<comment type="similarity">
    <text evidence="1 3">Belongs to the 5'-nucleotidase family.</text>
</comment>
<dbReference type="Gene3D" id="3.90.780.10">
    <property type="entry name" value="5'-Nucleotidase, C-terminal domain"/>
    <property type="match status" value="1"/>
</dbReference>
<dbReference type="Proteomes" id="UP000234845">
    <property type="component" value="Unassembled WGS sequence"/>
</dbReference>
<proteinExistence type="inferred from homology"/>
<keyword evidence="2 3" id="KW-0732">Signal</keyword>
<dbReference type="GO" id="GO:0009166">
    <property type="term" value="P:nucleotide catabolic process"/>
    <property type="evidence" value="ECO:0007669"/>
    <property type="project" value="InterPro"/>
</dbReference>
<keyword evidence="3" id="KW-0378">Hydrolase</keyword>
<accession>A0A2N5Y617</accession>
<dbReference type="RefSeq" id="WP_101519458.1">
    <property type="nucleotide sequence ID" value="NZ_PKLZ01000001.1"/>
</dbReference>
<dbReference type="PANTHER" id="PTHR11575:SF24">
    <property type="entry name" value="5'-NUCLEOTIDASE"/>
    <property type="match status" value="1"/>
</dbReference>
<evidence type="ECO:0000259" key="4">
    <source>
        <dbReference type="Pfam" id="PF00149"/>
    </source>
</evidence>
<evidence type="ECO:0000313" key="7">
    <source>
        <dbReference type="Proteomes" id="UP000234845"/>
    </source>
</evidence>
<feature type="signal peptide" evidence="3">
    <location>
        <begin position="1"/>
        <end position="29"/>
    </location>
</feature>
<dbReference type="SUPFAM" id="SSF55816">
    <property type="entry name" value="5'-nucleotidase (syn. UDP-sugar hydrolase), C-terminal domain"/>
    <property type="match status" value="1"/>
</dbReference>
<protein>
    <submittedName>
        <fullName evidence="6">Bifunctional metallophosphatase/5'-nucleotidase</fullName>
    </submittedName>
</protein>
<dbReference type="InterPro" id="IPR036907">
    <property type="entry name" value="5'-Nucleotdase_C_sf"/>
</dbReference>
<comment type="caution">
    <text evidence="6">The sequence shown here is derived from an EMBL/GenBank/DDBJ whole genome shotgun (WGS) entry which is preliminary data.</text>
</comment>
<dbReference type="InterPro" id="IPR008334">
    <property type="entry name" value="5'-Nucleotdase_C"/>
</dbReference>
<dbReference type="GO" id="GO:0030288">
    <property type="term" value="C:outer membrane-bounded periplasmic space"/>
    <property type="evidence" value="ECO:0007669"/>
    <property type="project" value="TreeGrafter"/>
</dbReference>
<dbReference type="InterPro" id="IPR004843">
    <property type="entry name" value="Calcineurin-like_PHP"/>
</dbReference>
<dbReference type="OrthoDB" id="9803927at2"/>
<dbReference type="GO" id="GO:0008253">
    <property type="term" value="F:5'-nucleotidase activity"/>
    <property type="evidence" value="ECO:0007669"/>
    <property type="project" value="TreeGrafter"/>
</dbReference>
<dbReference type="PROSITE" id="PS00785">
    <property type="entry name" value="5_NUCLEOTIDASE_1"/>
    <property type="match status" value="1"/>
</dbReference>
<evidence type="ECO:0000256" key="1">
    <source>
        <dbReference type="ARBA" id="ARBA00006654"/>
    </source>
</evidence>
<dbReference type="SUPFAM" id="SSF56300">
    <property type="entry name" value="Metallo-dependent phosphatases"/>
    <property type="match status" value="1"/>
</dbReference>
<dbReference type="InterPro" id="IPR029052">
    <property type="entry name" value="Metallo-depent_PP-like"/>
</dbReference>
<feature type="chain" id="PRO_5014487912" evidence="3">
    <location>
        <begin position="30"/>
        <end position="625"/>
    </location>
</feature>
<dbReference type="GO" id="GO:0046872">
    <property type="term" value="F:metal ion binding"/>
    <property type="evidence" value="ECO:0007669"/>
    <property type="project" value="InterPro"/>
</dbReference>
<dbReference type="PROSITE" id="PS51257">
    <property type="entry name" value="PROKAR_LIPOPROTEIN"/>
    <property type="match status" value="1"/>
</dbReference>